<reference evidence="1 2" key="1">
    <citation type="journal article" date="2019" name="Nat. Ecol. Evol.">
        <title>Megaphylogeny resolves global patterns of mushroom evolution.</title>
        <authorList>
            <person name="Varga T."/>
            <person name="Krizsan K."/>
            <person name="Foldi C."/>
            <person name="Dima B."/>
            <person name="Sanchez-Garcia M."/>
            <person name="Sanchez-Ramirez S."/>
            <person name="Szollosi G.J."/>
            <person name="Szarkandi J.G."/>
            <person name="Papp V."/>
            <person name="Albert L."/>
            <person name="Andreopoulos W."/>
            <person name="Angelini C."/>
            <person name="Antonin V."/>
            <person name="Barry K.W."/>
            <person name="Bougher N.L."/>
            <person name="Buchanan P."/>
            <person name="Buyck B."/>
            <person name="Bense V."/>
            <person name="Catcheside P."/>
            <person name="Chovatia M."/>
            <person name="Cooper J."/>
            <person name="Damon W."/>
            <person name="Desjardin D."/>
            <person name="Finy P."/>
            <person name="Geml J."/>
            <person name="Haridas S."/>
            <person name="Hughes K."/>
            <person name="Justo A."/>
            <person name="Karasinski D."/>
            <person name="Kautmanova I."/>
            <person name="Kiss B."/>
            <person name="Kocsube S."/>
            <person name="Kotiranta H."/>
            <person name="LaButti K.M."/>
            <person name="Lechner B.E."/>
            <person name="Liimatainen K."/>
            <person name="Lipzen A."/>
            <person name="Lukacs Z."/>
            <person name="Mihaltcheva S."/>
            <person name="Morgado L.N."/>
            <person name="Niskanen T."/>
            <person name="Noordeloos M.E."/>
            <person name="Ohm R.A."/>
            <person name="Ortiz-Santana B."/>
            <person name="Ovrebo C."/>
            <person name="Racz N."/>
            <person name="Riley R."/>
            <person name="Savchenko A."/>
            <person name="Shiryaev A."/>
            <person name="Soop K."/>
            <person name="Spirin V."/>
            <person name="Szebenyi C."/>
            <person name="Tomsovsky M."/>
            <person name="Tulloss R.E."/>
            <person name="Uehling J."/>
            <person name="Grigoriev I.V."/>
            <person name="Vagvolgyi C."/>
            <person name="Papp T."/>
            <person name="Martin F.M."/>
            <person name="Miettinen O."/>
            <person name="Hibbett D.S."/>
            <person name="Nagy L.G."/>
        </authorList>
    </citation>
    <scope>NUCLEOTIDE SEQUENCE [LARGE SCALE GENOMIC DNA]</scope>
    <source>
        <strain evidence="1 2">NL-1719</strain>
    </source>
</reference>
<gene>
    <name evidence="1" type="ORF">BDN72DRAFT_845805</name>
</gene>
<proteinExistence type="predicted"/>
<evidence type="ECO:0000313" key="2">
    <source>
        <dbReference type="Proteomes" id="UP000308600"/>
    </source>
</evidence>
<dbReference type="Proteomes" id="UP000308600">
    <property type="component" value="Unassembled WGS sequence"/>
</dbReference>
<dbReference type="EMBL" id="ML208444">
    <property type="protein sequence ID" value="TFK65218.1"/>
    <property type="molecule type" value="Genomic_DNA"/>
</dbReference>
<organism evidence="1 2">
    <name type="scientific">Pluteus cervinus</name>
    <dbReference type="NCBI Taxonomy" id="181527"/>
    <lineage>
        <taxon>Eukaryota</taxon>
        <taxon>Fungi</taxon>
        <taxon>Dikarya</taxon>
        <taxon>Basidiomycota</taxon>
        <taxon>Agaricomycotina</taxon>
        <taxon>Agaricomycetes</taxon>
        <taxon>Agaricomycetidae</taxon>
        <taxon>Agaricales</taxon>
        <taxon>Pluteineae</taxon>
        <taxon>Pluteaceae</taxon>
        <taxon>Pluteus</taxon>
    </lineage>
</organism>
<accession>A0ACD3AHQ6</accession>
<sequence>MTNLNTRPVTPICSAQDCDWNFDWILPARDGSQFLAHSDDLMERMTARKPGRTGFDPGAVELVLNLLTQDCATEAPEVVKLLIQLCHPRSRSLSSIMQVSPVTMKLLTRFGIRFKMVNVLDICRYYFKKRFSEEPLFTFGLAAKTEDIELSNQVIPLSLGFKKSEIQDSLGGPGLYHDYFTSWIQYRKSLIRLIQKDNPPSVDHKECKSKRKKFHSNLSKSLKVSPQHLFDDEWRLEQMDILRSKLNRCRECLQAYEVWLIELMRKATQLPSFESILREAFAAQARLESERYCIEEAEEYVQFQQYLDIYPAPGLWRP</sequence>
<evidence type="ECO:0000313" key="1">
    <source>
        <dbReference type="EMBL" id="TFK65218.1"/>
    </source>
</evidence>
<keyword evidence="2" id="KW-1185">Reference proteome</keyword>
<name>A0ACD3AHQ6_9AGAR</name>
<protein>
    <submittedName>
        <fullName evidence="1">Uncharacterized protein</fullName>
    </submittedName>
</protein>